<keyword evidence="3" id="KW-1185">Reference proteome</keyword>
<dbReference type="KEGG" id="acan:ACA1_282450"/>
<evidence type="ECO:0000313" key="2">
    <source>
        <dbReference type="EMBL" id="ELR21080.1"/>
    </source>
</evidence>
<dbReference type="EMBL" id="KB007908">
    <property type="protein sequence ID" value="ELR21080.1"/>
    <property type="molecule type" value="Genomic_DNA"/>
</dbReference>
<organism evidence="2 3">
    <name type="scientific">Acanthamoeba castellanii (strain ATCC 30010 / Neff)</name>
    <dbReference type="NCBI Taxonomy" id="1257118"/>
    <lineage>
        <taxon>Eukaryota</taxon>
        <taxon>Amoebozoa</taxon>
        <taxon>Discosea</taxon>
        <taxon>Longamoebia</taxon>
        <taxon>Centramoebida</taxon>
        <taxon>Acanthamoebidae</taxon>
        <taxon>Acanthamoeba</taxon>
    </lineage>
</organism>
<evidence type="ECO:0000313" key="3">
    <source>
        <dbReference type="Proteomes" id="UP000011083"/>
    </source>
</evidence>
<dbReference type="VEuPathDB" id="AmoebaDB:ACA1_282450"/>
<reference evidence="2 3" key="1">
    <citation type="journal article" date="2013" name="Genome Biol.">
        <title>Genome of Acanthamoeba castellanii highlights extensive lateral gene transfer and early evolution of tyrosine kinase signaling.</title>
        <authorList>
            <person name="Clarke M."/>
            <person name="Lohan A.J."/>
            <person name="Liu B."/>
            <person name="Lagkouvardos I."/>
            <person name="Roy S."/>
            <person name="Zafar N."/>
            <person name="Bertelli C."/>
            <person name="Schilde C."/>
            <person name="Kianianmomeni A."/>
            <person name="Burglin T.R."/>
            <person name="Frech C."/>
            <person name="Turcotte B."/>
            <person name="Kopec K.O."/>
            <person name="Synnott J.M."/>
            <person name="Choo C."/>
            <person name="Paponov I."/>
            <person name="Finkler A."/>
            <person name="Soon Heng Tan C."/>
            <person name="Hutchins A.P."/>
            <person name="Weinmeier T."/>
            <person name="Rattei T."/>
            <person name="Chu J.S."/>
            <person name="Gimenez G."/>
            <person name="Irimia M."/>
            <person name="Rigden D.J."/>
            <person name="Fitzpatrick D.A."/>
            <person name="Lorenzo-Morales J."/>
            <person name="Bateman A."/>
            <person name="Chiu C.H."/>
            <person name="Tang P."/>
            <person name="Hegemann P."/>
            <person name="Fromm H."/>
            <person name="Raoult D."/>
            <person name="Greub G."/>
            <person name="Miranda-Saavedra D."/>
            <person name="Chen N."/>
            <person name="Nash P."/>
            <person name="Ginger M.L."/>
            <person name="Horn M."/>
            <person name="Schaap P."/>
            <person name="Caler L."/>
            <person name="Loftus B."/>
        </authorList>
    </citation>
    <scope>NUCLEOTIDE SEQUENCE [LARGE SCALE GENOMIC DNA]</scope>
    <source>
        <strain evidence="2 3">Neff</strain>
    </source>
</reference>
<name>L8H7I2_ACACF</name>
<dbReference type="GeneID" id="14921956"/>
<dbReference type="RefSeq" id="XP_004344823.1">
    <property type="nucleotide sequence ID" value="XM_004344773.1"/>
</dbReference>
<evidence type="ECO:0000256" key="1">
    <source>
        <dbReference type="SAM" id="SignalP"/>
    </source>
</evidence>
<keyword evidence="1" id="KW-0732">Signal</keyword>
<feature type="chain" id="PRO_5003990483" evidence="1">
    <location>
        <begin position="26"/>
        <end position="188"/>
    </location>
</feature>
<accession>L8H7I2</accession>
<sequence>MKTTLAFLASLVVLLCAFNVLRTEAAIDGATATFTNQTFSENGTNLIGTFEFTKDFAADSLQCNFTFPGDKTFFKVMDRYLISYNQQRPNFTLKSDISSKTLSTGLVHIYNNATITNGTSIVYYLYPYDQQKNFGSKFDLGVSCQLDGDVLVEQTLASVVINNPKGGSSSAATITSFFLPLLTTFLLY</sequence>
<protein>
    <submittedName>
        <fullName evidence="2">Uncharacterized protein</fullName>
    </submittedName>
</protein>
<feature type="signal peptide" evidence="1">
    <location>
        <begin position="1"/>
        <end position="25"/>
    </location>
</feature>
<proteinExistence type="predicted"/>
<dbReference type="AlphaFoldDB" id="L8H7I2"/>
<gene>
    <name evidence="2" type="ORF">ACA1_282450</name>
</gene>
<dbReference type="Proteomes" id="UP000011083">
    <property type="component" value="Unassembled WGS sequence"/>
</dbReference>